<dbReference type="RefSeq" id="XP_004367551.1">
    <property type="nucleotide sequence ID" value="XM_004367494.1"/>
</dbReference>
<protein>
    <submittedName>
        <fullName evidence="3">Uncharacterized protein</fullName>
    </submittedName>
</protein>
<keyword evidence="2" id="KW-1133">Transmembrane helix</keyword>
<gene>
    <name evidence="3" type="ORF">ACA1_252190</name>
</gene>
<keyword evidence="2" id="KW-0812">Transmembrane</keyword>
<feature type="transmembrane region" description="Helical" evidence="2">
    <location>
        <begin position="91"/>
        <end position="111"/>
    </location>
</feature>
<dbReference type="Proteomes" id="UP000011083">
    <property type="component" value="Unassembled WGS sequence"/>
</dbReference>
<keyword evidence="2" id="KW-0472">Membrane</keyword>
<evidence type="ECO:0000256" key="1">
    <source>
        <dbReference type="SAM" id="MobiDB-lite"/>
    </source>
</evidence>
<organism evidence="3 4">
    <name type="scientific">Acanthamoeba castellanii (strain ATCC 30010 / Neff)</name>
    <dbReference type="NCBI Taxonomy" id="1257118"/>
    <lineage>
        <taxon>Eukaryota</taxon>
        <taxon>Amoebozoa</taxon>
        <taxon>Discosea</taxon>
        <taxon>Longamoebia</taxon>
        <taxon>Centramoebida</taxon>
        <taxon>Acanthamoebidae</taxon>
        <taxon>Acanthamoeba</taxon>
    </lineage>
</organism>
<evidence type="ECO:0000313" key="4">
    <source>
        <dbReference type="Proteomes" id="UP000011083"/>
    </source>
</evidence>
<dbReference type="EMBL" id="KB007885">
    <property type="protein sequence ID" value="ELR22295.1"/>
    <property type="molecule type" value="Genomic_DNA"/>
</dbReference>
<evidence type="ECO:0000313" key="3">
    <source>
        <dbReference type="EMBL" id="ELR22295.1"/>
    </source>
</evidence>
<dbReference type="KEGG" id="acan:ACA1_252190"/>
<feature type="transmembrane region" description="Helical" evidence="2">
    <location>
        <begin position="117"/>
        <end position="137"/>
    </location>
</feature>
<dbReference type="VEuPathDB" id="AmoebaDB:ACA1_252190"/>
<dbReference type="GeneID" id="14923226"/>
<name>L8HAS0_ACACF</name>
<accession>L8HAS0</accession>
<keyword evidence="4" id="KW-1185">Reference proteome</keyword>
<sequence length="260" mass="26571">MSQEKKGSSKRKRPETESSEDEGEEVGREDELELEDPTSPIDATGLALPPTADILEVPGNKRSLDDLLRELLKSAGVDDQFDAMARGQQPLFTAPVMVPTMADFAGIAAAIAALPGAVAAVVPGAVAAAMAPVAARVDNIRIRSYNKRQRTIHQAHGVQAGNGAGLPGMPALPAGGPASLAVAAAVAAAPLAVGAVPPAGAFPATDATVGGMGHAELHILSIIYNETFDVLAGDNLGQRRDKFGAGCVNKNPTEASSINM</sequence>
<proteinExistence type="predicted"/>
<dbReference type="AlphaFoldDB" id="L8HAS0"/>
<reference evidence="3 4" key="1">
    <citation type="journal article" date="2013" name="Genome Biol.">
        <title>Genome of Acanthamoeba castellanii highlights extensive lateral gene transfer and early evolution of tyrosine kinase signaling.</title>
        <authorList>
            <person name="Clarke M."/>
            <person name="Lohan A.J."/>
            <person name="Liu B."/>
            <person name="Lagkouvardos I."/>
            <person name="Roy S."/>
            <person name="Zafar N."/>
            <person name="Bertelli C."/>
            <person name="Schilde C."/>
            <person name="Kianianmomeni A."/>
            <person name="Burglin T.R."/>
            <person name="Frech C."/>
            <person name="Turcotte B."/>
            <person name="Kopec K.O."/>
            <person name="Synnott J.M."/>
            <person name="Choo C."/>
            <person name="Paponov I."/>
            <person name="Finkler A."/>
            <person name="Soon Heng Tan C."/>
            <person name="Hutchins A.P."/>
            <person name="Weinmeier T."/>
            <person name="Rattei T."/>
            <person name="Chu J.S."/>
            <person name="Gimenez G."/>
            <person name="Irimia M."/>
            <person name="Rigden D.J."/>
            <person name="Fitzpatrick D.A."/>
            <person name="Lorenzo-Morales J."/>
            <person name="Bateman A."/>
            <person name="Chiu C.H."/>
            <person name="Tang P."/>
            <person name="Hegemann P."/>
            <person name="Fromm H."/>
            <person name="Raoult D."/>
            <person name="Greub G."/>
            <person name="Miranda-Saavedra D."/>
            <person name="Chen N."/>
            <person name="Nash P."/>
            <person name="Ginger M.L."/>
            <person name="Horn M."/>
            <person name="Schaap P."/>
            <person name="Caler L."/>
            <person name="Loftus B."/>
        </authorList>
    </citation>
    <scope>NUCLEOTIDE SEQUENCE [LARGE SCALE GENOMIC DNA]</scope>
    <source>
        <strain evidence="3 4">Neff</strain>
    </source>
</reference>
<feature type="region of interest" description="Disordered" evidence="1">
    <location>
        <begin position="1"/>
        <end position="49"/>
    </location>
</feature>
<evidence type="ECO:0000256" key="2">
    <source>
        <dbReference type="SAM" id="Phobius"/>
    </source>
</evidence>
<feature type="compositionally biased region" description="Acidic residues" evidence="1">
    <location>
        <begin position="17"/>
        <end position="36"/>
    </location>
</feature>